<dbReference type="InterPro" id="IPR002931">
    <property type="entry name" value="Transglutaminase-like"/>
</dbReference>
<dbReference type="SMART" id="SM00460">
    <property type="entry name" value="TGc"/>
    <property type="match status" value="1"/>
</dbReference>
<accession>A0A6N9PYH8</accession>
<keyword evidence="4" id="KW-1185">Reference proteome</keyword>
<gene>
    <name evidence="3" type="ORF">ERL59_06340</name>
</gene>
<dbReference type="OrthoDB" id="9804872at2"/>
<feature type="transmembrane region" description="Helical" evidence="1">
    <location>
        <begin position="618"/>
        <end position="638"/>
    </location>
</feature>
<feature type="transmembrane region" description="Helical" evidence="1">
    <location>
        <begin position="212"/>
        <end position="231"/>
    </location>
</feature>
<feature type="transmembrane region" description="Helical" evidence="1">
    <location>
        <begin position="125"/>
        <end position="142"/>
    </location>
</feature>
<dbReference type="AlphaFoldDB" id="A0A6N9PYH8"/>
<organism evidence="3 4">
    <name type="scientific">Chengkuizengella marina</name>
    <dbReference type="NCBI Taxonomy" id="2507566"/>
    <lineage>
        <taxon>Bacteria</taxon>
        <taxon>Bacillati</taxon>
        <taxon>Bacillota</taxon>
        <taxon>Bacilli</taxon>
        <taxon>Bacillales</taxon>
        <taxon>Paenibacillaceae</taxon>
        <taxon>Chengkuizengella</taxon>
    </lineage>
</organism>
<name>A0A6N9PYH8_9BACL</name>
<dbReference type="Proteomes" id="UP000448943">
    <property type="component" value="Unassembled WGS sequence"/>
</dbReference>
<keyword evidence="1" id="KW-0812">Transmembrane</keyword>
<keyword evidence="1" id="KW-0472">Membrane</keyword>
<evidence type="ECO:0000256" key="1">
    <source>
        <dbReference type="SAM" id="Phobius"/>
    </source>
</evidence>
<dbReference type="PANTHER" id="PTHR42736">
    <property type="entry name" value="PROTEIN-GLUTAMINE GAMMA-GLUTAMYLTRANSFERASE"/>
    <property type="match status" value="1"/>
</dbReference>
<sequence>MEPNVKPLNHTKNWVLSGIICVFVFMLCWEWVHPLLNLSYFKDLFGIYPFAIAIGLFILIDYLYIPFVINWVLKICICWFLIIYGFYSKDIFNIQASIQYFQVTLSDITNLLDGKFYLWSRENKIFMFMFGWSIIISIIQTLMVRHLISGWFVTITIMYLFFLQLVLGMDTSLAIIRSLTIGLMSMALLNYVKMKQYPTKNSLIQKSKNSMIWTISVVIIICIIISAGMILSKDKSKEIEVLNLSIFQDYFKEMISYARVNGDYRLNGNFSFLSGYGFDDTTLGGQVQLNHDPVFVGKTEKETYWRGETKSTYNGKGWNQPINISQKTNEVYIETILPREIIHQNVLIQNQDIGNIVFSGGIIHQFYGLVTSDGTFYSEDSLKFNSSTQKYNIENLNDEVLYYQMKVEIPDFQAQLDESSNVEKIQLNPAERMKYLQLPKTLPSRVKNLTENITSEYADPYTKTIAIEKYLKENYEYNLKDVAIPEENEDFVDHFLFEQKLGYCDHFSTSMVVMLRSIGVPARWVKGFAPGELQNANVQLNGGLKEYLVRNSDAHSWPEVFIEGIGWIPFEPTPDFTSHVDEQVVTALNQSIVEQSIQDSQSLVNQESNHKFSNKSSLWIIVILISFIGFVLVAYLSWRRELALWHKLRKLNFSSENKKDMLIKRYERYWMKVFQYFGEIPQGQSLREYVSALKLPNQEQNLALKEFALKYEVLRYSENPNEWISKKKLNELWNKLINK</sequence>
<dbReference type="Pfam" id="PF01841">
    <property type="entry name" value="Transglut_core"/>
    <property type="match status" value="1"/>
</dbReference>
<dbReference type="RefSeq" id="WP_160645352.1">
    <property type="nucleotide sequence ID" value="NZ_SIJB01000015.1"/>
</dbReference>
<proteinExistence type="predicted"/>
<dbReference type="InterPro" id="IPR038765">
    <property type="entry name" value="Papain-like_cys_pep_sf"/>
</dbReference>
<keyword evidence="1" id="KW-1133">Transmembrane helix</keyword>
<dbReference type="PANTHER" id="PTHR42736:SF1">
    <property type="entry name" value="PROTEIN-GLUTAMINE GAMMA-GLUTAMYLTRANSFERASE"/>
    <property type="match status" value="1"/>
</dbReference>
<feature type="domain" description="Transglutaminase-like" evidence="2">
    <location>
        <begin position="496"/>
        <end position="574"/>
    </location>
</feature>
<feature type="transmembrane region" description="Helical" evidence="1">
    <location>
        <begin position="174"/>
        <end position="192"/>
    </location>
</feature>
<dbReference type="EMBL" id="SIJB01000015">
    <property type="protein sequence ID" value="NBI28569.1"/>
    <property type="molecule type" value="Genomic_DNA"/>
</dbReference>
<comment type="caution">
    <text evidence="3">The sequence shown here is derived from an EMBL/GenBank/DDBJ whole genome shotgun (WGS) entry which is preliminary data.</text>
</comment>
<dbReference type="SUPFAM" id="SSF54001">
    <property type="entry name" value="Cysteine proteinases"/>
    <property type="match status" value="1"/>
</dbReference>
<feature type="transmembrane region" description="Helical" evidence="1">
    <location>
        <begin position="14"/>
        <end position="32"/>
    </location>
</feature>
<dbReference type="InterPro" id="IPR052901">
    <property type="entry name" value="Bact_TGase-like"/>
</dbReference>
<dbReference type="Gene3D" id="3.10.620.30">
    <property type="match status" value="1"/>
</dbReference>
<reference evidence="3 4" key="1">
    <citation type="submission" date="2019-01" db="EMBL/GenBank/DDBJ databases">
        <title>Chengkuizengella sp. nov., isolated from deep-sea sediment of East Pacific Ocean.</title>
        <authorList>
            <person name="Yang J."/>
            <person name="Lai Q."/>
            <person name="Shao Z."/>
        </authorList>
    </citation>
    <scope>NUCLEOTIDE SEQUENCE [LARGE SCALE GENOMIC DNA]</scope>
    <source>
        <strain evidence="3 4">YPA3-1-1</strain>
    </source>
</reference>
<evidence type="ECO:0000259" key="2">
    <source>
        <dbReference type="SMART" id="SM00460"/>
    </source>
</evidence>
<feature type="transmembrane region" description="Helical" evidence="1">
    <location>
        <begin position="44"/>
        <end position="65"/>
    </location>
</feature>
<protein>
    <submittedName>
        <fullName evidence="3">Transglutaminase family protein</fullName>
    </submittedName>
</protein>
<evidence type="ECO:0000313" key="4">
    <source>
        <dbReference type="Proteomes" id="UP000448943"/>
    </source>
</evidence>
<evidence type="ECO:0000313" key="3">
    <source>
        <dbReference type="EMBL" id="NBI28569.1"/>
    </source>
</evidence>
<feature type="transmembrane region" description="Helical" evidence="1">
    <location>
        <begin position="71"/>
        <end position="87"/>
    </location>
</feature>
<feature type="transmembrane region" description="Helical" evidence="1">
    <location>
        <begin position="148"/>
        <end position="167"/>
    </location>
</feature>